<feature type="domain" description="Myb-like" evidence="5">
    <location>
        <begin position="74"/>
        <end position="116"/>
    </location>
</feature>
<accession>A0A8S1MPY3</accession>
<dbReference type="EMBL" id="CAJJDM010000067">
    <property type="protein sequence ID" value="CAD8081391.1"/>
    <property type="molecule type" value="Genomic_DNA"/>
</dbReference>
<feature type="domain" description="Myb-like" evidence="5">
    <location>
        <begin position="117"/>
        <end position="167"/>
    </location>
</feature>
<dbReference type="InterPro" id="IPR017930">
    <property type="entry name" value="Myb_dom"/>
</dbReference>
<dbReference type="PROSITE" id="PS51294">
    <property type="entry name" value="HTH_MYB"/>
    <property type="match status" value="3"/>
</dbReference>
<keyword evidence="1" id="KW-0805">Transcription regulation</keyword>
<reference evidence="9" key="1">
    <citation type="submission" date="2021-01" db="EMBL/GenBank/DDBJ databases">
        <authorList>
            <consortium name="Genoscope - CEA"/>
            <person name="William W."/>
        </authorList>
    </citation>
    <scope>NUCLEOTIDE SEQUENCE</scope>
</reference>
<dbReference type="InterPro" id="IPR001005">
    <property type="entry name" value="SANT/Myb"/>
</dbReference>
<dbReference type="SMART" id="SM00717">
    <property type="entry name" value="SANT"/>
    <property type="match status" value="3"/>
</dbReference>
<keyword evidence="2" id="KW-0238">DNA-binding</keyword>
<feature type="domain" description="HTH myb-type" evidence="7">
    <location>
        <begin position="74"/>
        <end position="120"/>
    </location>
</feature>
<comment type="caution">
    <text evidence="9">The sequence shown here is derived from an EMBL/GenBank/DDBJ whole genome shotgun (WGS) entry which is preliminary data.</text>
</comment>
<dbReference type="PANTHER" id="PTHR46621:SF1">
    <property type="entry name" value="SNRNA-ACTIVATING PROTEIN COMPLEX SUBUNIT 4"/>
    <property type="match status" value="1"/>
</dbReference>
<dbReference type="EMBL" id="CAJJDM010000067">
    <property type="protein sequence ID" value="CAD8081392.1"/>
    <property type="molecule type" value="Genomic_DNA"/>
</dbReference>
<name>A0A8S1MPY3_PARPR</name>
<dbReference type="CDD" id="cd00167">
    <property type="entry name" value="SANT"/>
    <property type="match status" value="3"/>
</dbReference>
<proteinExistence type="predicted"/>
<evidence type="ECO:0000313" key="10">
    <source>
        <dbReference type="Proteomes" id="UP000688137"/>
    </source>
</evidence>
<dbReference type="PROSITE" id="PS51293">
    <property type="entry name" value="SANT"/>
    <property type="match status" value="1"/>
</dbReference>
<feature type="domain" description="SANT" evidence="6">
    <location>
        <begin position="17"/>
        <end position="56"/>
    </location>
</feature>
<dbReference type="Proteomes" id="UP000688137">
    <property type="component" value="Unassembled WGS sequence"/>
</dbReference>
<feature type="domain" description="HTH myb-type" evidence="7">
    <location>
        <begin position="14"/>
        <end position="68"/>
    </location>
</feature>
<feature type="domain" description="Myb-like" evidence="5">
    <location>
        <begin position="14"/>
        <end position="64"/>
    </location>
</feature>
<sequence>MRNSVQQFDESCKRMKIIKTAWSTKEDNLLKKGIRMCGMNWMAIAEYVPNRNPNQCAQRWKRLQGQRSRINQFWKPEEDQQLLNLISQFGKKWSKIAEMFKNRNSKQCRNRFINTLDPNLKQNSFTQEEDQLIYTKYLEYGTRWSQISKFLVGRSNNQIKNRFYNSIRSQYLQIQNPYYSKQQLSEPKELLEKTREEHLRIIQNNYKEMIIEDQNDMQTNDQDISGCINEQDYSNLDQEFYSNRNFEYLSINYENIE</sequence>
<evidence type="ECO:0000256" key="2">
    <source>
        <dbReference type="ARBA" id="ARBA00023125"/>
    </source>
</evidence>
<protein>
    <recommendedName>
        <fullName evidence="11">Myb-like DNA-binding domain protein</fullName>
    </recommendedName>
</protein>
<dbReference type="OMA" id="EYQDESC"/>
<evidence type="ECO:0000259" key="6">
    <source>
        <dbReference type="PROSITE" id="PS51293"/>
    </source>
</evidence>
<evidence type="ECO:0000313" key="9">
    <source>
        <dbReference type="EMBL" id="CAD8081392.1"/>
    </source>
</evidence>
<dbReference type="AlphaFoldDB" id="A0A8S1MPY3"/>
<evidence type="ECO:0008006" key="11">
    <source>
        <dbReference type="Google" id="ProtNLM"/>
    </source>
</evidence>
<evidence type="ECO:0000256" key="1">
    <source>
        <dbReference type="ARBA" id="ARBA00023015"/>
    </source>
</evidence>
<evidence type="ECO:0000256" key="3">
    <source>
        <dbReference type="ARBA" id="ARBA00023163"/>
    </source>
</evidence>
<dbReference type="GO" id="GO:0042796">
    <property type="term" value="P:snRNA transcription by RNA polymerase III"/>
    <property type="evidence" value="ECO:0007669"/>
    <property type="project" value="TreeGrafter"/>
</dbReference>
<dbReference type="PANTHER" id="PTHR46621">
    <property type="entry name" value="SNRNA-ACTIVATING PROTEIN COMPLEX SUBUNIT 4"/>
    <property type="match status" value="1"/>
</dbReference>
<evidence type="ECO:0000259" key="7">
    <source>
        <dbReference type="PROSITE" id="PS51294"/>
    </source>
</evidence>
<evidence type="ECO:0000256" key="4">
    <source>
        <dbReference type="ARBA" id="ARBA00023242"/>
    </source>
</evidence>
<dbReference type="PROSITE" id="PS50090">
    <property type="entry name" value="MYB_LIKE"/>
    <property type="match status" value="3"/>
</dbReference>
<dbReference type="Pfam" id="PF00249">
    <property type="entry name" value="Myb_DNA-binding"/>
    <property type="match status" value="1"/>
</dbReference>
<dbReference type="GO" id="GO:0000978">
    <property type="term" value="F:RNA polymerase II cis-regulatory region sequence-specific DNA binding"/>
    <property type="evidence" value="ECO:0007669"/>
    <property type="project" value="TreeGrafter"/>
</dbReference>
<dbReference type="InterPro" id="IPR051575">
    <property type="entry name" value="Myb-like_DNA-bd"/>
</dbReference>
<dbReference type="GO" id="GO:0042795">
    <property type="term" value="P:snRNA transcription by RNA polymerase II"/>
    <property type="evidence" value="ECO:0007669"/>
    <property type="project" value="TreeGrafter"/>
</dbReference>
<gene>
    <name evidence="8" type="ORF">PPRIM_AZ9-3.1.T0650219</name>
    <name evidence="9" type="ORF">PPRIM_AZ9-3.1.T0650220</name>
</gene>
<keyword evidence="3" id="KW-0804">Transcription</keyword>
<keyword evidence="10" id="KW-1185">Reference proteome</keyword>
<dbReference type="GO" id="GO:0019185">
    <property type="term" value="C:snRNA-activating protein complex"/>
    <property type="evidence" value="ECO:0007669"/>
    <property type="project" value="TreeGrafter"/>
</dbReference>
<organism evidence="9 10">
    <name type="scientific">Paramecium primaurelia</name>
    <dbReference type="NCBI Taxonomy" id="5886"/>
    <lineage>
        <taxon>Eukaryota</taxon>
        <taxon>Sar</taxon>
        <taxon>Alveolata</taxon>
        <taxon>Ciliophora</taxon>
        <taxon>Intramacronucleata</taxon>
        <taxon>Oligohymenophorea</taxon>
        <taxon>Peniculida</taxon>
        <taxon>Parameciidae</taxon>
        <taxon>Paramecium</taxon>
    </lineage>
</organism>
<evidence type="ECO:0000259" key="5">
    <source>
        <dbReference type="PROSITE" id="PS50090"/>
    </source>
</evidence>
<feature type="domain" description="HTH myb-type" evidence="7">
    <location>
        <begin position="124"/>
        <end position="171"/>
    </location>
</feature>
<dbReference type="InterPro" id="IPR017884">
    <property type="entry name" value="SANT_dom"/>
</dbReference>
<keyword evidence="4" id="KW-0539">Nucleus</keyword>
<evidence type="ECO:0000313" key="8">
    <source>
        <dbReference type="EMBL" id="CAD8081391.1"/>
    </source>
</evidence>
<dbReference type="Pfam" id="PF13921">
    <property type="entry name" value="Myb_DNA-bind_6"/>
    <property type="match status" value="1"/>
</dbReference>
<dbReference type="GO" id="GO:0001006">
    <property type="term" value="F:RNA polymerase III type 3 promoter sequence-specific DNA binding"/>
    <property type="evidence" value="ECO:0007669"/>
    <property type="project" value="TreeGrafter"/>
</dbReference>